<evidence type="ECO:0000256" key="1">
    <source>
        <dbReference type="SAM" id="MobiDB-lite"/>
    </source>
</evidence>
<accession>A0ABQ7TTF0</accession>
<reference evidence="2 3" key="1">
    <citation type="journal article" date="2021" name="bioRxiv">
        <title>Chromosome-scale and haplotype-resolved genome assembly of a tetraploid potato cultivar.</title>
        <authorList>
            <person name="Sun H."/>
            <person name="Jiao W.-B."/>
            <person name="Krause K."/>
            <person name="Campoy J.A."/>
            <person name="Goel M."/>
            <person name="Folz-Donahue K."/>
            <person name="Kukat C."/>
            <person name="Huettel B."/>
            <person name="Schneeberger K."/>
        </authorList>
    </citation>
    <scope>NUCLEOTIDE SEQUENCE [LARGE SCALE GENOMIC DNA]</scope>
    <source>
        <strain evidence="2">SolTubOtavaFocal</strain>
        <tissue evidence="2">Leaves</tissue>
    </source>
</reference>
<protein>
    <submittedName>
        <fullName evidence="2">Uncharacterized protein</fullName>
    </submittedName>
</protein>
<sequence length="103" mass="11119">MDASQAISSCLPSSSNTGTRRGARSGYKKRPRVVGQGVFVTNTGYTCINQGLSSSRRINTGVQSSAHVTDQKLLEFKQGHKPRENLPQRKLLSLMCVGALVVV</sequence>
<evidence type="ECO:0000313" key="3">
    <source>
        <dbReference type="Proteomes" id="UP000826656"/>
    </source>
</evidence>
<dbReference type="EMBL" id="JAIVGD010000028">
    <property type="protein sequence ID" value="KAH0737519.1"/>
    <property type="molecule type" value="Genomic_DNA"/>
</dbReference>
<feature type="compositionally biased region" description="Polar residues" evidence="1">
    <location>
        <begin position="1"/>
        <end position="19"/>
    </location>
</feature>
<keyword evidence="3" id="KW-1185">Reference proteome</keyword>
<name>A0ABQ7TTF0_SOLTU</name>
<gene>
    <name evidence="2" type="ORF">KY290_036224</name>
</gene>
<comment type="caution">
    <text evidence="2">The sequence shown here is derived from an EMBL/GenBank/DDBJ whole genome shotgun (WGS) entry which is preliminary data.</text>
</comment>
<evidence type="ECO:0000313" key="2">
    <source>
        <dbReference type="EMBL" id="KAH0737519.1"/>
    </source>
</evidence>
<organism evidence="2 3">
    <name type="scientific">Solanum tuberosum</name>
    <name type="common">Potato</name>
    <dbReference type="NCBI Taxonomy" id="4113"/>
    <lineage>
        <taxon>Eukaryota</taxon>
        <taxon>Viridiplantae</taxon>
        <taxon>Streptophyta</taxon>
        <taxon>Embryophyta</taxon>
        <taxon>Tracheophyta</taxon>
        <taxon>Spermatophyta</taxon>
        <taxon>Magnoliopsida</taxon>
        <taxon>eudicotyledons</taxon>
        <taxon>Gunneridae</taxon>
        <taxon>Pentapetalae</taxon>
        <taxon>asterids</taxon>
        <taxon>lamiids</taxon>
        <taxon>Solanales</taxon>
        <taxon>Solanaceae</taxon>
        <taxon>Solanoideae</taxon>
        <taxon>Solaneae</taxon>
        <taxon>Solanum</taxon>
    </lineage>
</organism>
<proteinExistence type="predicted"/>
<dbReference type="Proteomes" id="UP000826656">
    <property type="component" value="Unassembled WGS sequence"/>
</dbReference>
<feature type="compositionally biased region" description="Basic residues" evidence="1">
    <location>
        <begin position="21"/>
        <end position="30"/>
    </location>
</feature>
<feature type="region of interest" description="Disordered" evidence="1">
    <location>
        <begin position="1"/>
        <end position="30"/>
    </location>
</feature>